<organism evidence="1 2">
    <name type="scientific">Amborella trichopoda</name>
    <dbReference type="NCBI Taxonomy" id="13333"/>
    <lineage>
        <taxon>Eukaryota</taxon>
        <taxon>Viridiplantae</taxon>
        <taxon>Streptophyta</taxon>
        <taxon>Embryophyta</taxon>
        <taxon>Tracheophyta</taxon>
        <taxon>Spermatophyta</taxon>
        <taxon>Magnoliopsida</taxon>
        <taxon>Amborellales</taxon>
        <taxon>Amborellaceae</taxon>
        <taxon>Amborella</taxon>
    </lineage>
</organism>
<name>W1PPI4_AMBTC</name>
<accession>W1PPI4</accession>
<evidence type="ECO:0000313" key="2">
    <source>
        <dbReference type="Proteomes" id="UP000017836"/>
    </source>
</evidence>
<proteinExistence type="predicted"/>
<dbReference type="AlphaFoldDB" id="W1PPI4"/>
<sequence>MELPKMDYPFQFHAGSIFSLNKCPLNKGPNLDNRRLKAPFIDKGRFDKNRIKHNGESKGDSLQMAGF</sequence>
<dbReference type="Proteomes" id="UP000017836">
    <property type="component" value="Unassembled WGS sequence"/>
</dbReference>
<protein>
    <submittedName>
        <fullName evidence="1">Uncharacterized protein</fullName>
    </submittedName>
</protein>
<keyword evidence="2" id="KW-1185">Reference proteome</keyword>
<gene>
    <name evidence="1" type="ORF">AMTR_s00014p00091300</name>
</gene>
<dbReference type="Gramene" id="ERN09105">
    <property type="protein sequence ID" value="ERN09105"/>
    <property type="gene ID" value="AMTR_s00014p00091300"/>
</dbReference>
<reference evidence="2" key="1">
    <citation type="journal article" date="2013" name="Science">
        <title>The Amborella genome and the evolution of flowering plants.</title>
        <authorList>
            <consortium name="Amborella Genome Project"/>
        </authorList>
    </citation>
    <scope>NUCLEOTIDE SEQUENCE [LARGE SCALE GENOMIC DNA]</scope>
</reference>
<evidence type="ECO:0000313" key="1">
    <source>
        <dbReference type="EMBL" id="ERN09105.1"/>
    </source>
</evidence>
<dbReference type="HOGENOM" id="CLU_2815794_0_0_1"/>
<dbReference type="EMBL" id="KI393051">
    <property type="protein sequence ID" value="ERN09105.1"/>
    <property type="molecule type" value="Genomic_DNA"/>
</dbReference>